<accession>A0A2T1M0M1</accession>
<comment type="similarity">
    <text evidence="1">Belongs to the phycobiliprotein family.</text>
</comment>
<dbReference type="InterPro" id="IPR012128">
    <property type="entry name" value="Phycobilisome_asu/bsu"/>
</dbReference>
<dbReference type="InterPro" id="IPR038719">
    <property type="entry name" value="Phycobilisome_asu/bsu_sf"/>
</dbReference>
<dbReference type="Gene3D" id="1.10.490.20">
    <property type="entry name" value="Phycocyanins"/>
    <property type="match status" value="1"/>
</dbReference>
<dbReference type="Pfam" id="PF00502">
    <property type="entry name" value="Phycobilisome"/>
    <property type="match status" value="1"/>
</dbReference>
<dbReference type="SUPFAM" id="SSF46458">
    <property type="entry name" value="Globin-like"/>
    <property type="match status" value="1"/>
</dbReference>
<keyword evidence="3" id="KW-0089">Bile pigment</keyword>
<proteinExistence type="inferred from homology"/>
<reference evidence="4 5" key="2">
    <citation type="submission" date="2018-03" db="EMBL/GenBank/DDBJ databases">
        <authorList>
            <person name="Keele B.F."/>
        </authorList>
    </citation>
    <scope>NUCLEOTIDE SEQUENCE [LARGE SCALE GENOMIC DNA]</scope>
    <source>
        <strain evidence="4 5">CCALA 016</strain>
    </source>
</reference>
<name>A0A2T1M0M1_9CHRO</name>
<gene>
    <name evidence="4" type="ORF">C7H19_06985</name>
</gene>
<dbReference type="AlphaFoldDB" id="A0A2T1M0M1"/>
<keyword evidence="5" id="KW-1185">Reference proteome</keyword>
<evidence type="ECO:0000256" key="2">
    <source>
        <dbReference type="ARBA" id="ARBA00022991"/>
    </source>
</evidence>
<evidence type="ECO:0000313" key="5">
    <source>
        <dbReference type="Proteomes" id="UP000239001"/>
    </source>
</evidence>
<keyword evidence="2" id="KW-0157">Chromophore</keyword>
<evidence type="ECO:0000256" key="3">
    <source>
        <dbReference type="ARBA" id="ARBA00023307"/>
    </source>
</evidence>
<dbReference type="EMBL" id="PXOH01000005">
    <property type="protein sequence ID" value="PSF38210.1"/>
    <property type="molecule type" value="Genomic_DNA"/>
</dbReference>
<protein>
    <submittedName>
        <fullName evidence="4">Phycobilisome protein</fullName>
    </submittedName>
</protein>
<comment type="caution">
    <text evidence="4">The sequence shown here is derived from an EMBL/GenBank/DDBJ whole genome shotgun (WGS) entry which is preliminary data.</text>
</comment>
<dbReference type="Proteomes" id="UP000239001">
    <property type="component" value="Unassembled WGS sequence"/>
</dbReference>
<dbReference type="GO" id="GO:0015979">
    <property type="term" value="P:photosynthesis"/>
    <property type="evidence" value="ECO:0007669"/>
    <property type="project" value="InterPro"/>
</dbReference>
<organism evidence="4 5">
    <name type="scientific">Aphanothece hegewaldii CCALA 016</name>
    <dbReference type="NCBI Taxonomy" id="2107694"/>
    <lineage>
        <taxon>Bacteria</taxon>
        <taxon>Bacillati</taxon>
        <taxon>Cyanobacteriota</taxon>
        <taxon>Cyanophyceae</taxon>
        <taxon>Oscillatoriophycideae</taxon>
        <taxon>Chroococcales</taxon>
        <taxon>Aphanothecaceae</taxon>
        <taxon>Aphanothece</taxon>
    </lineage>
</organism>
<dbReference type="InterPro" id="IPR009050">
    <property type="entry name" value="Globin-like_sf"/>
</dbReference>
<sequence>MQTDFEDFFHRSEHHYLQKSEILLFRQHIGILRQRLATYEALRNKEIEIFQAVANQLEVECTTESTQQLGKALKHWICVMRYCAMAMLLNNPEFLQHRLLEWLTDIVTAHQMQTLEQKLYEILNDQLTQMLPPRQNELIKPFLQQAQQTLLSDTSKAEVLT</sequence>
<dbReference type="GO" id="GO:0030089">
    <property type="term" value="C:phycobilisome"/>
    <property type="evidence" value="ECO:0007669"/>
    <property type="project" value="InterPro"/>
</dbReference>
<dbReference type="OrthoDB" id="531025at2"/>
<evidence type="ECO:0000256" key="1">
    <source>
        <dbReference type="ARBA" id="ARBA00008182"/>
    </source>
</evidence>
<dbReference type="RefSeq" id="WP_106456175.1">
    <property type="nucleotide sequence ID" value="NZ_PXOH01000005.1"/>
</dbReference>
<reference evidence="4 5" key="1">
    <citation type="submission" date="2018-03" db="EMBL/GenBank/DDBJ databases">
        <title>The ancient ancestry and fast evolution of plastids.</title>
        <authorList>
            <person name="Moore K.R."/>
            <person name="Magnabosco C."/>
            <person name="Momper L."/>
            <person name="Gold D.A."/>
            <person name="Bosak T."/>
            <person name="Fournier G.P."/>
        </authorList>
    </citation>
    <scope>NUCLEOTIDE SEQUENCE [LARGE SCALE GENOMIC DNA]</scope>
    <source>
        <strain evidence="4 5">CCALA 016</strain>
    </source>
</reference>
<evidence type="ECO:0000313" key="4">
    <source>
        <dbReference type="EMBL" id="PSF38210.1"/>
    </source>
</evidence>